<name>A0A7W9UX20_9ACTN</name>
<dbReference type="InterPro" id="IPR011712">
    <property type="entry name" value="Sig_transdc_His_kin_sub3_dim/P"/>
</dbReference>
<feature type="transmembrane region" description="Helical" evidence="5">
    <location>
        <begin position="77"/>
        <end position="97"/>
    </location>
</feature>
<comment type="caution">
    <text evidence="7">The sequence shown here is derived from an EMBL/GenBank/DDBJ whole genome shotgun (WGS) entry which is preliminary data.</text>
</comment>
<dbReference type="Proteomes" id="UP000588098">
    <property type="component" value="Unassembled WGS sequence"/>
</dbReference>
<dbReference type="Gene3D" id="3.30.565.10">
    <property type="entry name" value="Histidine kinase-like ATPase, C-terminal domain"/>
    <property type="match status" value="1"/>
</dbReference>
<organism evidence="7 8">
    <name type="scientific">Streptomyces zagrosensis</name>
    <dbReference type="NCBI Taxonomy" id="1042984"/>
    <lineage>
        <taxon>Bacteria</taxon>
        <taxon>Bacillati</taxon>
        <taxon>Actinomycetota</taxon>
        <taxon>Actinomycetes</taxon>
        <taxon>Kitasatosporales</taxon>
        <taxon>Streptomycetaceae</taxon>
        <taxon>Streptomyces</taxon>
    </lineage>
</organism>
<evidence type="ECO:0000256" key="1">
    <source>
        <dbReference type="ARBA" id="ARBA00022679"/>
    </source>
</evidence>
<dbReference type="Pfam" id="PF07730">
    <property type="entry name" value="HisKA_3"/>
    <property type="match status" value="1"/>
</dbReference>
<keyword evidence="2 7" id="KW-0418">Kinase</keyword>
<keyword evidence="5" id="KW-0812">Transmembrane</keyword>
<keyword evidence="8" id="KW-1185">Reference proteome</keyword>
<keyword evidence="1 7" id="KW-0808">Transferase</keyword>
<dbReference type="Gene3D" id="1.20.5.1930">
    <property type="match status" value="1"/>
</dbReference>
<feature type="transmembrane region" description="Helical" evidence="5">
    <location>
        <begin position="37"/>
        <end position="56"/>
    </location>
</feature>
<evidence type="ECO:0000256" key="3">
    <source>
        <dbReference type="ARBA" id="ARBA00023012"/>
    </source>
</evidence>
<feature type="transmembrane region" description="Helical" evidence="5">
    <location>
        <begin position="128"/>
        <end position="146"/>
    </location>
</feature>
<feature type="transmembrane region" description="Helical" evidence="5">
    <location>
        <begin position="152"/>
        <end position="177"/>
    </location>
</feature>
<accession>A0A7W9UX20</accession>
<dbReference type="GO" id="GO:0016020">
    <property type="term" value="C:membrane"/>
    <property type="evidence" value="ECO:0007669"/>
    <property type="project" value="InterPro"/>
</dbReference>
<sequence length="503" mass="52116">MDLFTRWTLYAVPWLSLAMALGSLVDGLADDGMAVALGWALASAVVLAGLCSCWAIRDGLAHYVNGAAPPWRAVWGTAAPVSVALALVATLGATGRLTDPPSLAQVASAIIWPLAIALTLAVPIRTFVLIYGGVSTGVLVGFAAVGSSARTLAATALVTVLLGCFALITVRCSAWILRSMSELDAARDVQARLAVAEERLRFGRDMHDVLGRNLSVIALKSELAVRLARRGSPAAVDHMAEVQRIAQESQREVREVVRGYREADLHTELAGARSVLRAAGVDCRIEDAGGERLSQAVQSALGWVVREGTTNVLRHADAQRCVLTLRVTGPRARWQPGTGTGSDPESGAVVVGVATEVPGAGAVEDAEVALLIVENDGVPAASALSGETQGSIPYGSGLTGLRERLAAVHGTLTAGPAPDDAFRLTARVPLRATAGPADTADTANAADAPDAPKAMKAMKATGAIETRGSAEAGQTHTGQAEAGRAEAVQVRRGRVRWVVEGGR</sequence>
<feature type="domain" description="Signal transduction histidine kinase subgroup 3 dimerisation and phosphoacceptor" evidence="6">
    <location>
        <begin position="198"/>
        <end position="265"/>
    </location>
</feature>
<dbReference type="GO" id="GO:0000155">
    <property type="term" value="F:phosphorelay sensor kinase activity"/>
    <property type="evidence" value="ECO:0007669"/>
    <property type="project" value="InterPro"/>
</dbReference>
<dbReference type="EC" id="2.7.13.3" evidence="7"/>
<dbReference type="PANTHER" id="PTHR24421:SF63">
    <property type="entry name" value="SENSOR HISTIDINE KINASE DESK"/>
    <property type="match status" value="1"/>
</dbReference>
<proteinExistence type="predicted"/>
<evidence type="ECO:0000256" key="2">
    <source>
        <dbReference type="ARBA" id="ARBA00022777"/>
    </source>
</evidence>
<dbReference type="EMBL" id="JACHJL010000002">
    <property type="protein sequence ID" value="MBB5933811.1"/>
    <property type="molecule type" value="Genomic_DNA"/>
</dbReference>
<evidence type="ECO:0000256" key="4">
    <source>
        <dbReference type="SAM" id="MobiDB-lite"/>
    </source>
</evidence>
<evidence type="ECO:0000313" key="7">
    <source>
        <dbReference type="EMBL" id="MBB5933811.1"/>
    </source>
</evidence>
<dbReference type="RefSeq" id="WP_312866716.1">
    <property type="nucleotide sequence ID" value="NZ_JACHJL010000002.1"/>
</dbReference>
<feature type="region of interest" description="Disordered" evidence="4">
    <location>
        <begin position="467"/>
        <end position="486"/>
    </location>
</feature>
<feature type="transmembrane region" description="Helical" evidence="5">
    <location>
        <begin position="7"/>
        <end position="25"/>
    </location>
</feature>
<reference evidence="7 8" key="1">
    <citation type="submission" date="2020-08" db="EMBL/GenBank/DDBJ databases">
        <title>Genomic Encyclopedia of Type Strains, Phase III (KMG-III): the genomes of soil and plant-associated and newly described type strains.</title>
        <authorList>
            <person name="Whitman W."/>
        </authorList>
    </citation>
    <scope>NUCLEOTIDE SEQUENCE [LARGE SCALE GENOMIC DNA]</scope>
    <source>
        <strain evidence="7 8">CECT 8305</strain>
    </source>
</reference>
<gene>
    <name evidence="7" type="ORF">FHS42_000837</name>
</gene>
<dbReference type="CDD" id="cd16917">
    <property type="entry name" value="HATPase_UhpB-NarQ-NarX-like"/>
    <property type="match status" value="1"/>
</dbReference>
<feature type="transmembrane region" description="Helical" evidence="5">
    <location>
        <begin position="103"/>
        <end position="121"/>
    </location>
</feature>
<dbReference type="GO" id="GO:0046983">
    <property type="term" value="F:protein dimerization activity"/>
    <property type="evidence" value="ECO:0007669"/>
    <property type="project" value="InterPro"/>
</dbReference>
<dbReference type="AlphaFoldDB" id="A0A7W9UX20"/>
<keyword evidence="3" id="KW-0902">Two-component regulatory system</keyword>
<keyword evidence="5" id="KW-1133">Transmembrane helix</keyword>
<dbReference type="PANTHER" id="PTHR24421">
    <property type="entry name" value="NITRATE/NITRITE SENSOR PROTEIN NARX-RELATED"/>
    <property type="match status" value="1"/>
</dbReference>
<evidence type="ECO:0000256" key="5">
    <source>
        <dbReference type="SAM" id="Phobius"/>
    </source>
</evidence>
<protein>
    <submittedName>
        <fullName evidence="7">Two-component system sensor histidine kinase DesK</fullName>
        <ecNumber evidence="7">2.7.13.3</ecNumber>
    </submittedName>
</protein>
<dbReference type="InterPro" id="IPR050482">
    <property type="entry name" value="Sensor_HK_TwoCompSys"/>
</dbReference>
<dbReference type="InterPro" id="IPR036890">
    <property type="entry name" value="HATPase_C_sf"/>
</dbReference>
<evidence type="ECO:0000313" key="8">
    <source>
        <dbReference type="Proteomes" id="UP000588098"/>
    </source>
</evidence>
<keyword evidence="5" id="KW-0472">Membrane</keyword>
<evidence type="ECO:0000259" key="6">
    <source>
        <dbReference type="Pfam" id="PF07730"/>
    </source>
</evidence>